<dbReference type="EMBL" id="FQUO01000014">
    <property type="protein sequence ID" value="SHF92261.1"/>
    <property type="molecule type" value="Genomic_DNA"/>
</dbReference>
<dbReference type="AlphaFoldDB" id="A0A1M5FM52"/>
<dbReference type="Pfam" id="PF01596">
    <property type="entry name" value="Methyltransf_3"/>
    <property type="match status" value="1"/>
</dbReference>
<dbReference type="PANTHER" id="PTHR10509:SF14">
    <property type="entry name" value="CAFFEOYL-COA O-METHYLTRANSFERASE 3-RELATED"/>
    <property type="match status" value="1"/>
</dbReference>
<dbReference type="GO" id="GO:0032259">
    <property type="term" value="P:methylation"/>
    <property type="evidence" value="ECO:0007669"/>
    <property type="project" value="UniProtKB-KW"/>
</dbReference>
<evidence type="ECO:0000313" key="4">
    <source>
        <dbReference type="EMBL" id="SHF92261.1"/>
    </source>
</evidence>
<dbReference type="InterPro" id="IPR050362">
    <property type="entry name" value="Cation-dep_OMT"/>
</dbReference>
<dbReference type="Gene3D" id="3.40.50.150">
    <property type="entry name" value="Vaccinia Virus protein VP39"/>
    <property type="match status" value="1"/>
</dbReference>
<protein>
    <submittedName>
        <fullName evidence="4">Predicted O-methyltransferase YrrM</fullName>
    </submittedName>
</protein>
<keyword evidence="3" id="KW-0949">S-adenosyl-L-methionine</keyword>
<dbReference type="PANTHER" id="PTHR10509">
    <property type="entry name" value="O-METHYLTRANSFERASE-RELATED"/>
    <property type="match status" value="1"/>
</dbReference>
<evidence type="ECO:0000313" key="5">
    <source>
        <dbReference type="Proteomes" id="UP000184368"/>
    </source>
</evidence>
<dbReference type="Proteomes" id="UP000184368">
    <property type="component" value="Unassembled WGS sequence"/>
</dbReference>
<name>A0A1M5FM52_9BACT</name>
<keyword evidence="1 4" id="KW-0489">Methyltransferase</keyword>
<dbReference type="PROSITE" id="PS51682">
    <property type="entry name" value="SAM_OMT_I"/>
    <property type="match status" value="1"/>
</dbReference>
<keyword evidence="2 4" id="KW-0808">Transferase</keyword>
<proteinExistence type="predicted"/>
<dbReference type="CDD" id="cd02440">
    <property type="entry name" value="AdoMet_MTases"/>
    <property type="match status" value="1"/>
</dbReference>
<keyword evidence="5" id="KW-1185">Reference proteome</keyword>
<organism evidence="4 5">
    <name type="scientific">Cnuella takakiae</name>
    <dbReference type="NCBI Taxonomy" id="1302690"/>
    <lineage>
        <taxon>Bacteria</taxon>
        <taxon>Pseudomonadati</taxon>
        <taxon>Bacteroidota</taxon>
        <taxon>Chitinophagia</taxon>
        <taxon>Chitinophagales</taxon>
        <taxon>Chitinophagaceae</taxon>
        <taxon>Cnuella</taxon>
    </lineage>
</organism>
<evidence type="ECO:0000256" key="1">
    <source>
        <dbReference type="ARBA" id="ARBA00022603"/>
    </source>
</evidence>
<dbReference type="RefSeq" id="WP_073045614.1">
    <property type="nucleotide sequence ID" value="NZ_FQUO01000014.1"/>
</dbReference>
<gene>
    <name evidence="4" type="ORF">SAMN05444008_11457</name>
</gene>
<dbReference type="GO" id="GO:0008757">
    <property type="term" value="F:S-adenosylmethionine-dependent methyltransferase activity"/>
    <property type="evidence" value="ECO:0007669"/>
    <property type="project" value="TreeGrafter"/>
</dbReference>
<dbReference type="OrthoDB" id="9799672at2"/>
<reference evidence="4 5" key="1">
    <citation type="submission" date="2016-11" db="EMBL/GenBank/DDBJ databases">
        <authorList>
            <person name="Jaros S."/>
            <person name="Januszkiewicz K."/>
            <person name="Wedrychowicz H."/>
        </authorList>
    </citation>
    <scope>NUCLEOTIDE SEQUENCE [LARGE SCALE GENOMIC DNA]</scope>
    <source>
        <strain evidence="4 5">DSM 26897</strain>
    </source>
</reference>
<accession>A0A1M5FM52</accession>
<dbReference type="InterPro" id="IPR029063">
    <property type="entry name" value="SAM-dependent_MTases_sf"/>
</dbReference>
<dbReference type="STRING" id="1302690.BUE76_18925"/>
<sequence>MDILPDIVLQYAERFSSPEDELLQEVHAFTVANHPKAHMISGKVQGKFLKMISCMIRPRRVLEIGTFTGYSALCLAKGLAIDGELHTLELRETDAQTALGFFNRSPYRQQIKLHIGDAMEKLGELEEEWDLVFIDADKTRYLAYLTEILPKVRVNGFIFVDNTLFHGQVLEPEIKGKNARAIQAFNEQLQQVPGIEYVLLPLRDGLTMIRKVA</sequence>
<dbReference type="GO" id="GO:0008171">
    <property type="term" value="F:O-methyltransferase activity"/>
    <property type="evidence" value="ECO:0007669"/>
    <property type="project" value="InterPro"/>
</dbReference>
<dbReference type="SUPFAM" id="SSF53335">
    <property type="entry name" value="S-adenosyl-L-methionine-dependent methyltransferases"/>
    <property type="match status" value="1"/>
</dbReference>
<evidence type="ECO:0000256" key="2">
    <source>
        <dbReference type="ARBA" id="ARBA00022679"/>
    </source>
</evidence>
<dbReference type="InterPro" id="IPR002935">
    <property type="entry name" value="SAM_O-MeTrfase"/>
</dbReference>
<evidence type="ECO:0000256" key="3">
    <source>
        <dbReference type="ARBA" id="ARBA00022691"/>
    </source>
</evidence>